<evidence type="ECO:0000313" key="2">
    <source>
        <dbReference type="Proteomes" id="UP000430079"/>
    </source>
</evidence>
<protein>
    <submittedName>
        <fullName evidence="1">Uncharacterized protein</fullName>
    </submittedName>
</protein>
<dbReference type="Proteomes" id="UP000430079">
    <property type="component" value="Unassembled WGS sequence"/>
</dbReference>
<reference evidence="1 2" key="1">
    <citation type="submission" date="2019-12" db="EMBL/GenBank/DDBJ databases">
        <title>Whole genome shotgun sequence of Streptomyces hygroscopicus subsp. glebosus NBRC 13786.</title>
        <authorList>
            <person name="Ichikawa N."/>
            <person name="Kimura A."/>
            <person name="Kitahashi Y."/>
            <person name="Komaki H."/>
            <person name="Tamura T."/>
        </authorList>
    </citation>
    <scope>NUCLEOTIDE SEQUENCE [LARGE SCALE GENOMIC DNA]</scope>
    <source>
        <strain evidence="1 2">NBRC 13786</strain>
    </source>
</reference>
<sequence>MSRPSPPFVSVRASERLAGTPVVRRGAKWWLATTAGSLLVSDPDFTGELDRFAADMAVAERAVAELSLQLKARP</sequence>
<dbReference type="AlphaFoldDB" id="A0A640T2M5"/>
<accession>A0A640T2M5</accession>
<name>A0A640T2M5_9ACTN</name>
<keyword evidence="2" id="KW-1185">Reference proteome</keyword>
<organism evidence="1 2">
    <name type="scientific">Streptomyces glebosus</name>
    <dbReference type="NCBI Taxonomy" id="249580"/>
    <lineage>
        <taxon>Bacteria</taxon>
        <taxon>Bacillati</taxon>
        <taxon>Actinomycetota</taxon>
        <taxon>Actinomycetes</taxon>
        <taxon>Kitasatosporales</taxon>
        <taxon>Streptomycetaceae</taxon>
        <taxon>Streptomyces</taxon>
    </lineage>
</organism>
<comment type="caution">
    <text evidence="1">The sequence shown here is derived from an EMBL/GenBank/DDBJ whole genome shotgun (WGS) entry which is preliminary data.</text>
</comment>
<dbReference type="EMBL" id="BLIO01000001">
    <property type="protein sequence ID" value="GFE17949.1"/>
    <property type="molecule type" value="Genomic_DNA"/>
</dbReference>
<gene>
    <name evidence="1" type="ORF">Sgleb_59960</name>
</gene>
<proteinExistence type="predicted"/>
<evidence type="ECO:0000313" key="1">
    <source>
        <dbReference type="EMBL" id="GFE17949.1"/>
    </source>
</evidence>